<evidence type="ECO:0000259" key="1">
    <source>
        <dbReference type="Pfam" id="PF12697"/>
    </source>
</evidence>
<dbReference type="Gene3D" id="3.40.50.1820">
    <property type="entry name" value="alpha/beta hydrolase"/>
    <property type="match status" value="1"/>
</dbReference>
<sequence>MNRHALFIHGTWLTPSIWEPFQRRFSACGYSCSAPPWPLLANKMEIPHEQLARQMTQLSISTLLAHYEEHIRSLDQPPLLIGHDLGGLLVQQLLDRGLGLAGIAIDPMPPRAGLLGVCSTWPWLLQWATWRKVLYMTPQYFARNMAQTLTPAEQCAAYARHIVPAPGRVFFDTALGIGNRVDFANSSRAPLLLIAGGSSRTIRADIVAAIYRRHRRSTAVTSFKQFSGYSHWLIAEPGWERIADYSIEWAQNQLGRF</sequence>
<feature type="domain" description="AB hydrolase-1" evidence="1">
    <location>
        <begin position="6"/>
        <end position="235"/>
    </location>
</feature>
<dbReference type="EMBL" id="QJUI01000010">
    <property type="protein sequence ID" value="TBU79228.1"/>
    <property type="molecule type" value="Genomic_DNA"/>
</dbReference>
<dbReference type="OrthoDB" id="9806902at2"/>
<dbReference type="AlphaFoldDB" id="A0A4Q9QLD0"/>
<dbReference type="InterPro" id="IPR029058">
    <property type="entry name" value="AB_hydrolase_fold"/>
</dbReference>
<organism evidence="2 3">
    <name type="scientific">Phytopseudomonas daroniae</name>
    <dbReference type="NCBI Taxonomy" id="2487519"/>
    <lineage>
        <taxon>Bacteria</taxon>
        <taxon>Pseudomonadati</taxon>
        <taxon>Pseudomonadota</taxon>
        <taxon>Gammaproteobacteria</taxon>
        <taxon>Pseudomonadales</taxon>
        <taxon>Pseudomonadaceae</taxon>
        <taxon>Phytopseudomonas</taxon>
    </lineage>
</organism>
<evidence type="ECO:0000313" key="2">
    <source>
        <dbReference type="EMBL" id="TBU79228.1"/>
    </source>
</evidence>
<protein>
    <submittedName>
        <fullName evidence="2">Alpha/beta hydrolase</fullName>
    </submittedName>
</protein>
<dbReference type="GO" id="GO:0016787">
    <property type="term" value="F:hydrolase activity"/>
    <property type="evidence" value="ECO:0007669"/>
    <property type="project" value="UniProtKB-KW"/>
</dbReference>
<keyword evidence="3" id="KW-1185">Reference proteome</keyword>
<accession>A0A4Q9QLD0</accession>
<dbReference type="RefSeq" id="WP_131180345.1">
    <property type="nucleotide sequence ID" value="NZ_QJUI01000010.1"/>
</dbReference>
<dbReference type="SUPFAM" id="SSF53474">
    <property type="entry name" value="alpha/beta-Hydrolases"/>
    <property type="match status" value="1"/>
</dbReference>
<gene>
    <name evidence="2" type="ORF">DNK06_12470</name>
</gene>
<proteinExistence type="predicted"/>
<evidence type="ECO:0000313" key="3">
    <source>
        <dbReference type="Proteomes" id="UP000292302"/>
    </source>
</evidence>
<keyword evidence="2" id="KW-0378">Hydrolase</keyword>
<dbReference type="Proteomes" id="UP000292302">
    <property type="component" value="Unassembled WGS sequence"/>
</dbReference>
<comment type="caution">
    <text evidence="2">The sequence shown here is derived from an EMBL/GenBank/DDBJ whole genome shotgun (WGS) entry which is preliminary data.</text>
</comment>
<name>A0A4Q9QLD0_9GAMM</name>
<dbReference type="InterPro" id="IPR000073">
    <property type="entry name" value="AB_hydrolase_1"/>
</dbReference>
<dbReference type="Pfam" id="PF12697">
    <property type="entry name" value="Abhydrolase_6"/>
    <property type="match status" value="1"/>
</dbReference>
<reference evidence="2 3" key="1">
    <citation type="submission" date="2018-06" db="EMBL/GenBank/DDBJ databases">
        <title>Three novel Pseudomonas species isolated from symptomatic oak.</title>
        <authorList>
            <person name="Bueno-Gonzalez V."/>
            <person name="Brady C."/>
        </authorList>
    </citation>
    <scope>NUCLEOTIDE SEQUENCE [LARGE SCALE GENOMIC DNA]</scope>
    <source>
        <strain evidence="2 3">P9A</strain>
    </source>
</reference>